<feature type="transmembrane region" description="Helical" evidence="5">
    <location>
        <begin position="84"/>
        <end position="101"/>
    </location>
</feature>
<dbReference type="AlphaFoldDB" id="A0A1H9IDQ2"/>
<evidence type="ECO:0000256" key="2">
    <source>
        <dbReference type="ARBA" id="ARBA00022692"/>
    </source>
</evidence>
<dbReference type="PANTHER" id="PTHR38452">
    <property type="entry name" value="UPF0756 MEMBRANE PROTEIN YEAL"/>
    <property type="match status" value="1"/>
</dbReference>
<keyword evidence="3 5" id="KW-1133">Transmembrane helix</keyword>
<dbReference type="EMBL" id="FOES01000024">
    <property type="protein sequence ID" value="SEQ72515.1"/>
    <property type="molecule type" value="Genomic_DNA"/>
</dbReference>
<sequence length="157" mass="16741">MVSSSTLFLLILLFLGFIAKNQAILIAVYILLGIKLLKLDDKVFPFLESKGLFMGVVVITVAVLVPIATGDIGFEQLVQSVKSYYAWIALISGVFVAYIAKHGLDLLANDPHLTAALVIGTILAVVFFQGVAVGPLIGAGIAYITMQAVDSLIKLFS</sequence>
<evidence type="ECO:0000313" key="6">
    <source>
        <dbReference type="EMBL" id="SEQ72515.1"/>
    </source>
</evidence>
<feature type="transmembrane region" description="Helical" evidence="5">
    <location>
        <begin position="113"/>
        <end position="144"/>
    </location>
</feature>
<proteinExistence type="inferred from homology"/>
<comment type="subcellular location">
    <subcellularLocation>
        <location evidence="5">Cell membrane</location>
        <topology evidence="5">Multi-pass membrane protein</topology>
    </subcellularLocation>
</comment>
<dbReference type="OrthoDB" id="80306at2"/>
<keyword evidence="7" id="KW-1185">Reference proteome</keyword>
<dbReference type="InterPro" id="IPR007382">
    <property type="entry name" value="UPF0756_TM"/>
</dbReference>
<evidence type="ECO:0000256" key="3">
    <source>
        <dbReference type="ARBA" id="ARBA00022989"/>
    </source>
</evidence>
<reference evidence="6 7" key="1">
    <citation type="submission" date="2016-10" db="EMBL/GenBank/DDBJ databases">
        <authorList>
            <person name="de Groot N.N."/>
        </authorList>
    </citation>
    <scope>NUCLEOTIDE SEQUENCE [LARGE SCALE GENOMIC DNA]</scope>
    <source>
        <strain evidence="6 7">DSM 21633</strain>
    </source>
</reference>
<evidence type="ECO:0000256" key="4">
    <source>
        <dbReference type="ARBA" id="ARBA00023136"/>
    </source>
</evidence>
<dbReference type="Proteomes" id="UP000199427">
    <property type="component" value="Unassembled WGS sequence"/>
</dbReference>
<feature type="transmembrane region" description="Helical" evidence="5">
    <location>
        <begin position="52"/>
        <end position="72"/>
    </location>
</feature>
<dbReference type="STRING" id="571933.SAMN05216362_12422"/>
<organism evidence="6 7">
    <name type="scientific">Piscibacillus halophilus</name>
    <dbReference type="NCBI Taxonomy" id="571933"/>
    <lineage>
        <taxon>Bacteria</taxon>
        <taxon>Bacillati</taxon>
        <taxon>Bacillota</taxon>
        <taxon>Bacilli</taxon>
        <taxon>Bacillales</taxon>
        <taxon>Bacillaceae</taxon>
        <taxon>Piscibacillus</taxon>
    </lineage>
</organism>
<dbReference type="GO" id="GO:0005886">
    <property type="term" value="C:plasma membrane"/>
    <property type="evidence" value="ECO:0007669"/>
    <property type="project" value="UniProtKB-SubCell"/>
</dbReference>
<feature type="transmembrane region" description="Helical" evidence="5">
    <location>
        <begin position="7"/>
        <end position="32"/>
    </location>
</feature>
<dbReference type="Pfam" id="PF04284">
    <property type="entry name" value="DUF441"/>
    <property type="match status" value="1"/>
</dbReference>
<keyword evidence="4 5" id="KW-0472">Membrane</keyword>
<dbReference type="PANTHER" id="PTHR38452:SF1">
    <property type="entry name" value="UPF0756 MEMBRANE PROTEIN YEAL"/>
    <property type="match status" value="1"/>
</dbReference>
<comment type="similarity">
    <text evidence="5">Belongs to the UPF0756 family.</text>
</comment>
<gene>
    <name evidence="6" type="ORF">SAMN05216362_12422</name>
</gene>
<keyword evidence="1 5" id="KW-1003">Cell membrane</keyword>
<keyword evidence="2 5" id="KW-0812">Transmembrane</keyword>
<evidence type="ECO:0000313" key="7">
    <source>
        <dbReference type="Proteomes" id="UP000199427"/>
    </source>
</evidence>
<evidence type="ECO:0000256" key="5">
    <source>
        <dbReference type="HAMAP-Rule" id="MF_01874"/>
    </source>
</evidence>
<protein>
    <recommendedName>
        <fullName evidence="5">UPF0756 membrane protein SAMN05216362_12422</fullName>
    </recommendedName>
</protein>
<dbReference type="RefSeq" id="WP_091774122.1">
    <property type="nucleotide sequence ID" value="NZ_FOES01000024.1"/>
</dbReference>
<accession>A0A1H9IDQ2</accession>
<name>A0A1H9IDQ2_9BACI</name>
<dbReference type="HAMAP" id="MF_01874">
    <property type="entry name" value="UPF0756"/>
    <property type="match status" value="1"/>
</dbReference>
<evidence type="ECO:0000256" key="1">
    <source>
        <dbReference type="ARBA" id="ARBA00022475"/>
    </source>
</evidence>